<dbReference type="HOGENOM" id="CLU_072755_0_0_7"/>
<feature type="domain" description="AB hydrolase-1" evidence="1">
    <location>
        <begin position="163"/>
        <end position="207"/>
    </location>
</feature>
<proteinExistence type="predicted"/>
<dbReference type="Gene3D" id="3.40.50.1820">
    <property type="entry name" value="alpha/beta hydrolase"/>
    <property type="match status" value="1"/>
</dbReference>
<dbReference type="InterPro" id="IPR000073">
    <property type="entry name" value="AB_hydrolase_1"/>
</dbReference>
<evidence type="ECO:0000313" key="2">
    <source>
        <dbReference type="EMBL" id="EEO24916.1"/>
    </source>
</evidence>
<dbReference type="Pfam" id="PF00561">
    <property type="entry name" value="Abhydrolase_1"/>
    <property type="match status" value="1"/>
</dbReference>
<keyword evidence="3" id="KW-1185">Reference proteome</keyword>
<dbReference type="RefSeq" id="WP_005219893.1">
    <property type="nucleotide sequence ID" value="NZ_KI392039.1"/>
</dbReference>
<gene>
    <name evidence="2" type="ORF">HRAG_01973</name>
</gene>
<protein>
    <recommendedName>
        <fullName evidence="1">AB hydrolase-1 domain-containing protein</fullName>
    </recommendedName>
</protein>
<comment type="caution">
    <text evidence="2">The sequence shown here is derived from an EMBL/GenBank/DDBJ whole genome shotgun (WGS) entry which is preliminary data.</text>
</comment>
<name>C3XIS7_9HELI</name>
<evidence type="ECO:0000313" key="3">
    <source>
        <dbReference type="Proteomes" id="UP000005085"/>
    </source>
</evidence>
<dbReference type="OrthoDB" id="5365685at2"/>
<dbReference type="InterPro" id="IPR029058">
    <property type="entry name" value="AB_hydrolase_fold"/>
</dbReference>
<dbReference type="EMBL" id="ACDN02000040">
    <property type="protein sequence ID" value="EEO24916.1"/>
    <property type="molecule type" value="Genomic_DNA"/>
</dbReference>
<dbReference type="Proteomes" id="UP000005085">
    <property type="component" value="Unassembled WGS sequence"/>
</dbReference>
<dbReference type="eggNOG" id="COG3675">
    <property type="taxonomic scope" value="Bacteria"/>
</dbReference>
<evidence type="ECO:0000259" key="1">
    <source>
        <dbReference type="Pfam" id="PF00561"/>
    </source>
</evidence>
<sequence>MSNKQQIQKLRDNAELAMAAYGYFHFIGKKFKDKKDEQGNLLTITHTGILDLTYKGCKVKDTGLIFDDELKGDFAPLQAQRFFSRYDLLIHQPNTESGFSATLFKDTKADSKDSEYTLAIRGTEFKLEQIKDIINDYYIGTNNSDMNRVIEQYFDMLLFYEETLKPLLQEKGIAKINVIGHSLGGYLAQLFALSYPSIINEVYTYNTSLESRSVA</sequence>
<reference evidence="2 3" key="1">
    <citation type="journal article" date="2014" name="Genome Announc.">
        <title>Draft genome sequences of six enterohepatic helicobacter species isolated from humans and one from rhesus macaques.</title>
        <authorList>
            <person name="Shen Z."/>
            <person name="Sheh A."/>
            <person name="Young S.K."/>
            <person name="Abouelliel A."/>
            <person name="Ward D.V."/>
            <person name="Earl A.M."/>
            <person name="Fox J.G."/>
        </authorList>
    </citation>
    <scope>NUCLEOTIDE SEQUENCE [LARGE SCALE GENOMIC DNA]</scope>
    <source>
        <strain evidence="2 3">ATCC 43879</strain>
    </source>
</reference>
<accession>C3XIS7</accession>
<organism evidence="2 3">
    <name type="scientific">Helicobacter bilis ATCC 43879</name>
    <dbReference type="NCBI Taxonomy" id="613026"/>
    <lineage>
        <taxon>Bacteria</taxon>
        <taxon>Pseudomonadati</taxon>
        <taxon>Campylobacterota</taxon>
        <taxon>Epsilonproteobacteria</taxon>
        <taxon>Campylobacterales</taxon>
        <taxon>Helicobacteraceae</taxon>
        <taxon>Helicobacter</taxon>
    </lineage>
</organism>
<dbReference type="AlphaFoldDB" id="C3XIS7"/>
<dbReference type="SUPFAM" id="SSF53474">
    <property type="entry name" value="alpha/beta-Hydrolases"/>
    <property type="match status" value="1"/>
</dbReference>